<evidence type="ECO:0000256" key="1">
    <source>
        <dbReference type="ARBA" id="ARBA00022729"/>
    </source>
</evidence>
<dbReference type="eggNOG" id="COG5492">
    <property type="taxonomic scope" value="Bacteria"/>
</dbReference>
<evidence type="ECO:0000313" key="4">
    <source>
        <dbReference type="Proteomes" id="UP000016721"/>
    </source>
</evidence>
<dbReference type="EMBL" id="APJA01000009">
    <property type="protein sequence ID" value="ERK31600.1"/>
    <property type="molecule type" value="Genomic_DNA"/>
</dbReference>
<sequence>MSFESGVYPVYDNKFRIGTNGKSSDGSAMKEIADMETFSIAIDGKVEKWTSMTTAGWERALMTGKALSISLKGKRNIGDPGNDYIADTSWKDGINCSSKAEIEFPNGAKLSFDCVVDVKSTGGGDSTNVAALEFDLICDGKPTWTPAPAAAAIALSSSVPANNATTVAVTAKPALTFNNAIADASGITLLNATDGALVANTISLDASNKVVTISPSASLTTSKTYIITLSEVRDIYGQELAKQIIKFTT</sequence>
<proteinExistence type="predicted"/>
<dbReference type="OrthoDB" id="2043960at2"/>
<dbReference type="Gene3D" id="2.60.40.1220">
    <property type="match status" value="1"/>
</dbReference>
<organism evidence="3 4">
    <name type="scientific">Clostridium intestinale URNW</name>
    <dbReference type="NCBI Taxonomy" id="1294142"/>
    <lineage>
        <taxon>Bacteria</taxon>
        <taxon>Bacillati</taxon>
        <taxon>Bacillota</taxon>
        <taxon>Clostridia</taxon>
        <taxon>Eubacteriales</taxon>
        <taxon>Clostridiaceae</taxon>
        <taxon>Clostridium</taxon>
    </lineage>
</organism>
<dbReference type="InterPro" id="IPR032812">
    <property type="entry name" value="SbsA_Ig"/>
</dbReference>
<protein>
    <recommendedName>
        <fullName evidence="2">SbsA Ig-like domain-containing protein</fullName>
    </recommendedName>
</protein>
<keyword evidence="4" id="KW-1185">Reference proteome</keyword>
<dbReference type="AlphaFoldDB" id="U2PYP6"/>
<dbReference type="RefSeq" id="WP_021801068.1">
    <property type="nucleotide sequence ID" value="NZ_KI273145.1"/>
</dbReference>
<feature type="domain" description="SbsA Ig-like" evidence="2">
    <location>
        <begin position="152"/>
        <end position="249"/>
    </location>
</feature>
<dbReference type="NCBIfam" id="NF047353">
    <property type="entry name" value="tube_lmo2291"/>
    <property type="match status" value="1"/>
</dbReference>
<dbReference type="Proteomes" id="UP000016721">
    <property type="component" value="Unassembled WGS sequence"/>
</dbReference>
<dbReference type="HOGENOM" id="CLU_1114302_0_0_9"/>
<dbReference type="PATRIC" id="fig|1294142.3.peg.1035"/>
<keyword evidence="1" id="KW-0732">Signal</keyword>
<dbReference type="InterPro" id="IPR014755">
    <property type="entry name" value="Cu-Rt/internalin_Ig-like"/>
</dbReference>
<comment type="caution">
    <text evidence="3">The sequence shown here is derived from an EMBL/GenBank/DDBJ whole genome shotgun (WGS) entry which is preliminary data.</text>
</comment>
<reference evidence="3 4" key="1">
    <citation type="journal article" date="2013" name="Genome Announc.">
        <title>Draft Genome Sequence of the Hydrogen- and Ethanol-Producing Bacterium Clostridium intestinale Strain URNW.</title>
        <authorList>
            <person name="Lal S."/>
            <person name="Ramachandran U."/>
            <person name="Zhang X."/>
            <person name="Sparling R."/>
            <person name="Levin D.B."/>
        </authorList>
    </citation>
    <scope>NUCLEOTIDE SEQUENCE [LARGE SCALE GENOMIC DNA]</scope>
    <source>
        <strain evidence="3 4">URNW</strain>
    </source>
</reference>
<dbReference type="STRING" id="1294142.CINTURNW_1035"/>
<name>U2PYP6_9CLOT</name>
<dbReference type="Pfam" id="PF13205">
    <property type="entry name" value="Big_5"/>
    <property type="match status" value="1"/>
</dbReference>
<evidence type="ECO:0000313" key="3">
    <source>
        <dbReference type="EMBL" id="ERK31600.1"/>
    </source>
</evidence>
<accession>U2PYP6</accession>
<gene>
    <name evidence="3" type="ORF">CINTURNW_1035</name>
</gene>
<evidence type="ECO:0000259" key="2">
    <source>
        <dbReference type="Pfam" id="PF13205"/>
    </source>
</evidence>